<protein>
    <submittedName>
        <fullName evidence="5">Dihydrodipicolinate synthase family protein</fullName>
    </submittedName>
</protein>
<evidence type="ECO:0000256" key="3">
    <source>
        <dbReference type="PIRNR" id="PIRNR001365"/>
    </source>
</evidence>
<evidence type="ECO:0000256" key="2">
    <source>
        <dbReference type="ARBA" id="ARBA00023239"/>
    </source>
</evidence>
<dbReference type="SMART" id="SM01130">
    <property type="entry name" value="DHDPS"/>
    <property type="match status" value="1"/>
</dbReference>
<reference evidence="5 6" key="1">
    <citation type="submission" date="2020-08" db="EMBL/GenBank/DDBJ databases">
        <title>Cohnella phylogeny.</title>
        <authorList>
            <person name="Dunlap C."/>
        </authorList>
    </citation>
    <scope>NUCLEOTIDE SEQUENCE [LARGE SCALE GENOMIC DNA]</scope>
    <source>
        <strain evidence="5 6">DSM 25241</strain>
    </source>
</reference>
<evidence type="ECO:0000256" key="4">
    <source>
        <dbReference type="PIRSR" id="PIRSR001365-1"/>
    </source>
</evidence>
<keyword evidence="2 3" id="KW-0456">Lyase</keyword>
<dbReference type="SUPFAM" id="SSF51569">
    <property type="entry name" value="Aldolase"/>
    <property type="match status" value="1"/>
</dbReference>
<evidence type="ECO:0000313" key="5">
    <source>
        <dbReference type="EMBL" id="MBB6636391.1"/>
    </source>
</evidence>
<evidence type="ECO:0000313" key="6">
    <source>
        <dbReference type="Proteomes" id="UP000535838"/>
    </source>
</evidence>
<dbReference type="PRINTS" id="PR00146">
    <property type="entry name" value="DHPICSNTHASE"/>
</dbReference>
<evidence type="ECO:0000256" key="1">
    <source>
        <dbReference type="ARBA" id="ARBA00007592"/>
    </source>
</evidence>
<sequence length="299" mass="32144">MTPSELRSRLKGIYVLAVTPMNEDLSFNPSALQSNIDRFVEAGVHGIVVGGTYAEYPSLTIEERKELFYAAAEATAGRVPLLCCTAASGTYEAIELGKAAKEAGADGVMVTPPYVSEVKPKDIAYHFQKLDEAAEIPILIYNSASIGVHLSPEELAELGKLPNVAGVKQGAVDLHALVRTVAYASQDISVMCGSDGLALGALASGLDGVTSTNSNFMAAEFVALYDEFGRGENKKALERYYRWQPVRELARKYGQPAMVKAAMELVGLSAGPVRAPFRTLDAEARADIERSLRQAEILR</sequence>
<dbReference type="InterPro" id="IPR002220">
    <property type="entry name" value="DapA-like"/>
</dbReference>
<dbReference type="Pfam" id="PF00701">
    <property type="entry name" value="DHDPS"/>
    <property type="match status" value="1"/>
</dbReference>
<feature type="active site" description="Proton donor/acceptor" evidence="4">
    <location>
        <position position="141"/>
    </location>
</feature>
<gene>
    <name evidence="5" type="ORF">H7B67_19895</name>
</gene>
<comment type="similarity">
    <text evidence="1 3">Belongs to the DapA family.</text>
</comment>
<name>A0A841T5H8_9BACL</name>
<keyword evidence="6" id="KW-1185">Reference proteome</keyword>
<dbReference type="Gene3D" id="3.20.20.70">
    <property type="entry name" value="Aldolase class I"/>
    <property type="match status" value="1"/>
</dbReference>
<dbReference type="RefSeq" id="WP_185121598.1">
    <property type="nucleotide sequence ID" value="NZ_JACJVQ010000017.1"/>
</dbReference>
<dbReference type="PIRSF" id="PIRSF001365">
    <property type="entry name" value="DHDPS"/>
    <property type="match status" value="1"/>
</dbReference>
<comment type="caution">
    <text evidence="5">The sequence shown here is derived from an EMBL/GenBank/DDBJ whole genome shotgun (WGS) entry which is preliminary data.</text>
</comment>
<dbReference type="GO" id="GO:0008840">
    <property type="term" value="F:4-hydroxy-tetrahydrodipicolinate synthase activity"/>
    <property type="evidence" value="ECO:0007669"/>
    <property type="project" value="TreeGrafter"/>
</dbReference>
<organism evidence="5 6">
    <name type="scientific">Cohnella thailandensis</name>
    <dbReference type="NCBI Taxonomy" id="557557"/>
    <lineage>
        <taxon>Bacteria</taxon>
        <taxon>Bacillati</taxon>
        <taxon>Bacillota</taxon>
        <taxon>Bacilli</taxon>
        <taxon>Bacillales</taxon>
        <taxon>Paenibacillaceae</taxon>
        <taxon>Cohnella</taxon>
    </lineage>
</organism>
<feature type="active site" description="Schiff-base intermediate with substrate" evidence="4">
    <location>
        <position position="168"/>
    </location>
</feature>
<proteinExistence type="inferred from homology"/>
<dbReference type="CDD" id="cd00408">
    <property type="entry name" value="DHDPS-like"/>
    <property type="match status" value="1"/>
</dbReference>
<dbReference type="Proteomes" id="UP000535838">
    <property type="component" value="Unassembled WGS sequence"/>
</dbReference>
<dbReference type="EMBL" id="JACJVQ010000017">
    <property type="protein sequence ID" value="MBB6636391.1"/>
    <property type="molecule type" value="Genomic_DNA"/>
</dbReference>
<accession>A0A841T5H8</accession>
<dbReference type="PANTHER" id="PTHR12128">
    <property type="entry name" value="DIHYDRODIPICOLINATE SYNTHASE"/>
    <property type="match status" value="1"/>
</dbReference>
<dbReference type="PANTHER" id="PTHR12128:SF66">
    <property type="entry name" value="4-HYDROXY-2-OXOGLUTARATE ALDOLASE, MITOCHONDRIAL"/>
    <property type="match status" value="1"/>
</dbReference>
<dbReference type="AlphaFoldDB" id="A0A841T5H8"/>
<dbReference type="InterPro" id="IPR013785">
    <property type="entry name" value="Aldolase_TIM"/>
</dbReference>